<sequence>LPLQAGEMSNLYYLVVPIAGGVLLIIWILIVVFVFCKGEEDE</sequence>
<dbReference type="EMBL" id="BART01039189">
    <property type="protein sequence ID" value="GAH11514.1"/>
    <property type="molecule type" value="Genomic_DNA"/>
</dbReference>
<reference evidence="2" key="1">
    <citation type="journal article" date="2014" name="Front. Microbiol.">
        <title>High frequency of phylogenetically diverse reductive dehalogenase-homologous genes in deep subseafloor sedimentary metagenomes.</title>
        <authorList>
            <person name="Kawai M."/>
            <person name="Futagami T."/>
            <person name="Toyoda A."/>
            <person name="Takaki Y."/>
            <person name="Nishi S."/>
            <person name="Hori S."/>
            <person name="Arai W."/>
            <person name="Tsubouchi T."/>
            <person name="Morono Y."/>
            <person name="Uchiyama I."/>
            <person name="Ito T."/>
            <person name="Fujiyama A."/>
            <person name="Inagaki F."/>
            <person name="Takami H."/>
        </authorList>
    </citation>
    <scope>NUCLEOTIDE SEQUENCE</scope>
    <source>
        <strain evidence="2">Expedition CK06-06</strain>
    </source>
</reference>
<evidence type="ECO:0000256" key="1">
    <source>
        <dbReference type="SAM" id="Phobius"/>
    </source>
</evidence>
<protein>
    <submittedName>
        <fullName evidence="2">Uncharacterized protein</fullName>
    </submittedName>
</protein>
<gene>
    <name evidence="2" type="ORF">S01H4_64552</name>
</gene>
<proteinExistence type="predicted"/>
<keyword evidence="1" id="KW-0472">Membrane</keyword>
<organism evidence="2">
    <name type="scientific">marine sediment metagenome</name>
    <dbReference type="NCBI Taxonomy" id="412755"/>
    <lineage>
        <taxon>unclassified sequences</taxon>
        <taxon>metagenomes</taxon>
        <taxon>ecological metagenomes</taxon>
    </lineage>
</organism>
<feature type="non-terminal residue" evidence="2">
    <location>
        <position position="1"/>
    </location>
</feature>
<keyword evidence="1" id="KW-1133">Transmembrane helix</keyword>
<comment type="caution">
    <text evidence="2">The sequence shown here is derived from an EMBL/GenBank/DDBJ whole genome shotgun (WGS) entry which is preliminary data.</text>
</comment>
<accession>X1E2W9</accession>
<keyword evidence="1" id="KW-0812">Transmembrane</keyword>
<dbReference type="AlphaFoldDB" id="X1E2W9"/>
<feature type="transmembrane region" description="Helical" evidence="1">
    <location>
        <begin position="12"/>
        <end position="36"/>
    </location>
</feature>
<evidence type="ECO:0000313" key="2">
    <source>
        <dbReference type="EMBL" id="GAH11514.1"/>
    </source>
</evidence>
<name>X1E2W9_9ZZZZ</name>